<dbReference type="AlphaFoldDB" id="A0A819A4K7"/>
<dbReference type="SUPFAM" id="SSF48371">
    <property type="entry name" value="ARM repeat"/>
    <property type="match status" value="1"/>
</dbReference>
<protein>
    <recommendedName>
        <fullName evidence="11">Catenin delta-2</fullName>
    </recommendedName>
</protein>
<dbReference type="GO" id="GO:0005886">
    <property type="term" value="C:plasma membrane"/>
    <property type="evidence" value="ECO:0007669"/>
    <property type="project" value="TreeGrafter"/>
</dbReference>
<evidence type="ECO:0000256" key="5">
    <source>
        <dbReference type="ARBA" id="ARBA00022949"/>
    </source>
</evidence>
<organism evidence="9 10">
    <name type="scientific">Rotaria magnacalcarata</name>
    <dbReference type="NCBI Taxonomy" id="392030"/>
    <lineage>
        <taxon>Eukaryota</taxon>
        <taxon>Metazoa</taxon>
        <taxon>Spiralia</taxon>
        <taxon>Gnathifera</taxon>
        <taxon>Rotifera</taxon>
        <taxon>Eurotatoria</taxon>
        <taxon>Bdelloidea</taxon>
        <taxon>Philodinida</taxon>
        <taxon>Philodinidae</taxon>
        <taxon>Rotaria</taxon>
    </lineage>
</organism>
<dbReference type="Proteomes" id="UP000663887">
    <property type="component" value="Unassembled WGS sequence"/>
</dbReference>
<feature type="repeat" description="ARM" evidence="6">
    <location>
        <begin position="452"/>
        <end position="495"/>
    </location>
</feature>
<dbReference type="EMBL" id="CAJNRG010016893">
    <property type="protein sequence ID" value="CAF2212992.1"/>
    <property type="molecule type" value="Genomic_DNA"/>
</dbReference>
<feature type="compositionally biased region" description="Polar residues" evidence="7">
    <location>
        <begin position="131"/>
        <end position="147"/>
    </location>
</feature>
<evidence type="ECO:0000313" key="10">
    <source>
        <dbReference type="Proteomes" id="UP000663842"/>
    </source>
</evidence>
<evidence type="ECO:0000256" key="3">
    <source>
        <dbReference type="ARBA" id="ARBA00022737"/>
    </source>
</evidence>
<dbReference type="GO" id="GO:0005912">
    <property type="term" value="C:adherens junction"/>
    <property type="evidence" value="ECO:0007669"/>
    <property type="project" value="TreeGrafter"/>
</dbReference>
<keyword evidence="5" id="KW-0965">Cell junction</keyword>
<dbReference type="GO" id="GO:0005737">
    <property type="term" value="C:cytoplasm"/>
    <property type="evidence" value="ECO:0007669"/>
    <property type="project" value="TreeGrafter"/>
</dbReference>
<evidence type="ECO:0000256" key="4">
    <source>
        <dbReference type="ARBA" id="ARBA00022889"/>
    </source>
</evidence>
<feature type="region of interest" description="Disordered" evidence="7">
    <location>
        <begin position="131"/>
        <end position="244"/>
    </location>
</feature>
<feature type="repeat" description="ARM" evidence="6">
    <location>
        <begin position="724"/>
        <end position="762"/>
    </location>
</feature>
<dbReference type="InterPro" id="IPR000225">
    <property type="entry name" value="Armadillo"/>
</dbReference>
<evidence type="ECO:0000256" key="6">
    <source>
        <dbReference type="PROSITE-ProRule" id="PRU00259"/>
    </source>
</evidence>
<evidence type="ECO:0000313" key="9">
    <source>
        <dbReference type="EMBL" id="CAF3778786.1"/>
    </source>
</evidence>
<feature type="compositionally biased region" description="Basic and acidic residues" evidence="7">
    <location>
        <begin position="211"/>
        <end position="223"/>
    </location>
</feature>
<feature type="compositionally biased region" description="Polar residues" evidence="7">
    <location>
        <begin position="235"/>
        <end position="244"/>
    </location>
</feature>
<dbReference type="PANTHER" id="PTHR10372:SF27">
    <property type="entry name" value="ADHERENS JUNCTION PROTEIN P120"/>
    <property type="match status" value="1"/>
</dbReference>
<dbReference type="GO" id="GO:0098609">
    <property type="term" value="P:cell-cell adhesion"/>
    <property type="evidence" value="ECO:0007669"/>
    <property type="project" value="InterPro"/>
</dbReference>
<evidence type="ECO:0000256" key="1">
    <source>
        <dbReference type="ARBA" id="ARBA00004282"/>
    </source>
</evidence>
<dbReference type="GO" id="GO:0005634">
    <property type="term" value="C:nucleus"/>
    <property type="evidence" value="ECO:0007669"/>
    <property type="project" value="TreeGrafter"/>
</dbReference>
<dbReference type="Gene3D" id="1.25.10.10">
    <property type="entry name" value="Leucine-rich Repeat Variant"/>
    <property type="match status" value="1"/>
</dbReference>
<dbReference type="Proteomes" id="UP000663842">
    <property type="component" value="Unassembled WGS sequence"/>
</dbReference>
<gene>
    <name evidence="9" type="ORF">UXM345_LOCUS3570</name>
    <name evidence="8" type="ORF">XDN619_LOCUS33391</name>
</gene>
<feature type="region of interest" description="Disordered" evidence="7">
    <location>
        <begin position="959"/>
        <end position="978"/>
    </location>
</feature>
<name>A0A819A4K7_9BILA</name>
<evidence type="ECO:0000256" key="7">
    <source>
        <dbReference type="SAM" id="MobiDB-lite"/>
    </source>
</evidence>
<feature type="repeat" description="ARM" evidence="6">
    <location>
        <begin position="408"/>
        <end position="443"/>
    </location>
</feature>
<dbReference type="PANTHER" id="PTHR10372">
    <property type="entry name" value="PLAKOPHILLIN-RELATED"/>
    <property type="match status" value="1"/>
</dbReference>
<sequence>MPGETTTDDPQRERLVYTYTYTSDGDNGQPPQSNTVKVTTTVEEETTPDGTKVVRKKEESQQVSKVTKIQKITRVHRHLIDPLTGELIRQDDPRYQTLIAEYGEPTPTTWSDEHVVYEGNSIPTNTIITKHETSTGFSPNSSFIQQKTRLRSNDEHSPSSVRSSQRSTTTTTHQHQHLNYEPQTNRIERSTYASGGDRIETGVSMTNGSKYDQRGKSSNERPSGRIPPNHHTNDNGRNGYSQENFDQRYTGTRYNEPEHNKTNTDEKIIDYDPNDPNLVDEPYLDVENPYEGLGPGRSDNIGRAFLPTAGRQSPDSIGHAPPGYGEDYGTLSRMYAPFGINDEDYHSRRRSPSIDTEFREQRWRDPDLQEVIEYLSHTSDVIKENAAAYLQHLCFNDDNIKSKTRSLNGIAYLVALLQHEKPEIQKNACGALRNLCYGKRNDENKIELKNRGGIPALIHLLRRTPYEDVRESVTAVLWNASSSPQLKGQILDEGLHVLVKNIIIPFSGWDLDVNRRLNPQGKFPAVFKNATGILRNCSSADYDGRRKMRECDGFIPSLLHAVNSSLQSLNEIDNKSIENCMCILRNLSYKLQEVVDRDYDRNYPAMAAASTWSVTPSQANTNGQEKTKIGCMGSKQKKTKQIHDQTGTNTNNNNNQTIHAILPPREGRAVELLWQTDVIGTYVHLLRHSSNPDTLEATAGCIQNLTACYWKPSMDLRAEVRKARGLSELVDLLRVDESDAVVNASAIALRNLAIDPKNRDVLGGWAIKELVAVLPDPSEQATTRRRHSDETLTSVLAALNEIIRTNDTNAKILFQEGGVTKMTGIMNAKGHVYNAKVIKYTAHVLNTMYKHRSLHELYKQHGFKESDFIHHRLLNSKSLTSSPQSTLNRPRGDMGQLTYFTSKGKQINRPQRGEDYRMQKLNRSMDNLQRPYGNGTMPPYSDPHADLYATVHKNRPQQVQPVTWDQLGQVSTSPDSWV</sequence>
<feature type="region of interest" description="Disordered" evidence="7">
    <location>
        <begin position="926"/>
        <end position="945"/>
    </location>
</feature>
<evidence type="ECO:0000313" key="8">
    <source>
        <dbReference type="EMBL" id="CAF2212992.1"/>
    </source>
</evidence>
<feature type="compositionally biased region" description="Low complexity" evidence="7">
    <location>
        <begin position="159"/>
        <end position="173"/>
    </location>
</feature>
<keyword evidence="4" id="KW-0130">Cell adhesion</keyword>
<evidence type="ECO:0000256" key="2">
    <source>
        <dbReference type="ARBA" id="ARBA00005462"/>
    </source>
</evidence>
<proteinExistence type="inferred from homology"/>
<feature type="compositionally biased region" description="Basic and acidic residues" evidence="7">
    <location>
        <begin position="255"/>
        <end position="270"/>
    </location>
</feature>
<accession>A0A819A4K7</accession>
<comment type="similarity">
    <text evidence="2">Belongs to the beta-catenin family.</text>
</comment>
<comment type="subcellular location">
    <subcellularLocation>
        <location evidence="1">Cell junction</location>
    </subcellularLocation>
</comment>
<comment type="caution">
    <text evidence="9">The sequence shown here is derived from an EMBL/GenBank/DDBJ whole genome shotgun (WGS) entry which is preliminary data.</text>
</comment>
<dbReference type="SMART" id="SM00185">
    <property type="entry name" value="ARM"/>
    <property type="match status" value="7"/>
</dbReference>
<dbReference type="InterPro" id="IPR028435">
    <property type="entry name" value="Plakophilin/d_Catenin"/>
</dbReference>
<evidence type="ECO:0008006" key="11">
    <source>
        <dbReference type="Google" id="ProtNLM"/>
    </source>
</evidence>
<reference evidence="9" key="1">
    <citation type="submission" date="2021-02" db="EMBL/GenBank/DDBJ databases">
        <authorList>
            <person name="Nowell W R."/>
        </authorList>
    </citation>
    <scope>NUCLEOTIDE SEQUENCE</scope>
</reference>
<feature type="region of interest" description="Disordered" evidence="7">
    <location>
        <begin position="252"/>
        <end position="271"/>
    </location>
</feature>
<keyword evidence="3" id="KW-0677">Repeat</keyword>
<dbReference type="PROSITE" id="PS50176">
    <property type="entry name" value="ARM_REPEAT"/>
    <property type="match status" value="3"/>
</dbReference>
<dbReference type="InterPro" id="IPR016024">
    <property type="entry name" value="ARM-type_fold"/>
</dbReference>
<dbReference type="EMBL" id="CAJOBF010000234">
    <property type="protein sequence ID" value="CAF3778786.1"/>
    <property type="molecule type" value="Genomic_DNA"/>
</dbReference>
<dbReference type="Pfam" id="PF00514">
    <property type="entry name" value="Arm"/>
    <property type="match status" value="3"/>
</dbReference>
<dbReference type="InterPro" id="IPR011989">
    <property type="entry name" value="ARM-like"/>
</dbReference>